<proteinExistence type="predicted"/>
<accession>A0AAD5MMA2</accession>
<comment type="caution">
    <text evidence="2">The sequence shown here is derived from an EMBL/GenBank/DDBJ whole genome shotgun (WGS) entry which is preliminary data.</text>
</comment>
<keyword evidence="3" id="KW-1185">Reference proteome</keyword>
<dbReference type="AlphaFoldDB" id="A0AAD5MMA2"/>
<feature type="compositionally biased region" description="Polar residues" evidence="1">
    <location>
        <begin position="207"/>
        <end position="217"/>
    </location>
</feature>
<protein>
    <submittedName>
        <fullName evidence="2">Uncharacterized protein</fullName>
    </submittedName>
</protein>
<dbReference type="EMBL" id="JAHQIW010003594">
    <property type="protein sequence ID" value="KAJ1359288.1"/>
    <property type="molecule type" value="Genomic_DNA"/>
</dbReference>
<evidence type="ECO:0000313" key="2">
    <source>
        <dbReference type="EMBL" id="KAJ1359288.1"/>
    </source>
</evidence>
<gene>
    <name evidence="2" type="ORF">KIN20_017976</name>
</gene>
<reference evidence="2" key="1">
    <citation type="submission" date="2021-06" db="EMBL/GenBank/DDBJ databases">
        <title>Parelaphostrongylus tenuis whole genome reference sequence.</title>
        <authorList>
            <person name="Garwood T.J."/>
            <person name="Larsen P.A."/>
            <person name="Fountain-Jones N.M."/>
            <person name="Garbe J.R."/>
            <person name="Macchietto M.G."/>
            <person name="Kania S.A."/>
            <person name="Gerhold R.W."/>
            <person name="Richards J.E."/>
            <person name="Wolf T.M."/>
        </authorList>
    </citation>
    <scope>NUCLEOTIDE SEQUENCE</scope>
    <source>
        <strain evidence="2">MNPRO001-30</strain>
        <tissue evidence="2">Meninges</tissue>
    </source>
</reference>
<evidence type="ECO:0000256" key="1">
    <source>
        <dbReference type="SAM" id="MobiDB-lite"/>
    </source>
</evidence>
<evidence type="ECO:0000313" key="3">
    <source>
        <dbReference type="Proteomes" id="UP001196413"/>
    </source>
</evidence>
<dbReference type="Proteomes" id="UP001196413">
    <property type="component" value="Unassembled WGS sequence"/>
</dbReference>
<sequence length="217" mass="23746">MVQGLSNEDLSRLWLLHGRHTTARAEYDESPNLISMNSGIPCNIPHRTTFEDSTSIRSDDSHSPDCLVIVEELNEELEQNESSASSCVRITSKQLLPCELVSETMDITTERIEADAVPHLQSQKQITFSRTVSRLEFSQGMTCFGSDVYSESPATNVKSKSLLVRGKRAAVSRRSSVIPTAPEFSESSKAVTAAVSSKSSKIPAAHESQQSIKACRG</sequence>
<name>A0AAD5MMA2_PARTN</name>
<feature type="region of interest" description="Disordered" evidence="1">
    <location>
        <begin position="198"/>
        <end position="217"/>
    </location>
</feature>
<organism evidence="2 3">
    <name type="scientific">Parelaphostrongylus tenuis</name>
    <name type="common">Meningeal worm</name>
    <dbReference type="NCBI Taxonomy" id="148309"/>
    <lineage>
        <taxon>Eukaryota</taxon>
        <taxon>Metazoa</taxon>
        <taxon>Ecdysozoa</taxon>
        <taxon>Nematoda</taxon>
        <taxon>Chromadorea</taxon>
        <taxon>Rhabditida</taxon>
        <taxon>Rhabditina</taxon>
        <taxon>Rhabditomorpha</taxon>
        <taxon>Strongyloidea</taxon>
        <taxon>Metastrongylidae</taxon>
        <taxon>Parelaphostrongylus</taxon>
    </lineage>
</organism>